<organism evidence="2 3">
    <name type="scientific">Williamsia phyllosphaerae</name>
    <dbReference type="NCBI Taxonomy" id="885042"/>
    <lineage>
        <taxon>Bacteria</taxon>
        <taxon>Bacillati</taxon>
        <taxon>Actinomycetota</taxon>
        <taxon>Actinomycetes</taxon>
        <taxon>Mycobacteriales</taxon>
        <taxon>Nocardiaceae</taxon>
        <taxon>Williamsia</taxon>
    </lineage>
</organism>
<gene>
    <name evidence="2" type="ORF">GCM10007298_13950</name>
</gene>
<proteinExistence type="predicted"/>
<evidence type="ECO:0000256" key="1">
    <source>
        <dbReference type="SAM" id="MobiDB-lite"/>
    </source>
</evidence>
<reference evidence="3" key="1">
    <citation type="journal article" date="2019" name="Int. J. Syst. Evol. Microbiol.">
        <title>The Global Catalogue of Microorganisms (GCM) 10K type strain sequencing project: providing services to taxonomists for standard genome sequencing and annotation.</title>
        <authorList>
            <consortium name="The Broad Institute Genomics Platform"/>
            <consortium name="The Broad Institute Genome Sequencing Center for Infectious Disease"/>
            <person name="Wu L."/>
            <person name="Ma J."/>
        </authorList>
    </citation>
    <scope>NUCLEOTIDE SEQUENCE [LARGE SCALE GENOMIC DNA]</scope>
    <source>
        <strain evidence="3">CCM 7855</strain>
    </source>
</reference>
<feature type="region of interest" description="Disordered" evidence="1">
    <location>
        <begin position="1"/>
        <end position="31"/>
    </location>
</feature>
<evidence type="ECO:0000313" key="3">
    <source>
        <dbReference type="Proteomes" id="UP000632454"/>
    </source>
</evidence>
<dbReference type="Proteomes" id="UP000632454">
    <property type="component" value="Unassembled WGS sequence"/>
</dbReference>
<name>A0ABQ1UHF0_9NOCA</name>
<keyword evidence="3" id="KW-1185">Reference proteome</keyword>
<comment type="caution">
    <text evidence="2">The sequence shown here is derived from an EMBL/GenBank/DDBJ whole genome shotgun (WGS) entry which is preliminary data.</text>
</comment>
<accession>A0ABQ1UHF0</accession>
<evidence type="ECO:0000313" key="2">
    <source>
        <dbReference type="EMBL" id="GGF19098.1"/>
    </source>
</evidence>
<dbReference type="EMBL" id="BMCS01000001">
    <property type="protein sequence ID" value="GGF19098.1"/>
    <property type="molecule type" value="Genomic_DNA"/>
</dbReference>
<sequence>MKQELGNDSTGPTQTMDASSTEGDSSPAQDPALTSRLAQLDHATAALRDAPSFTKNSKVRRVLDSLHRVLAQKGGCAAIRERAAELDGAGLFEGTDWSQPDILVPGFVGPSLRSGQNDTVVLEATSELRLVAIAAGEFTHPAISADDARRFLSQVLAMNLEVLFTPPSESERVRLGRTAYLIRDLFAYVAEQIGYDSVLDELVEEIWRILRQRPIQVEQVTSMVTRIAIYRDDPSVDLGNSGQGLDRLITALFGTTDSCREDPGVDVYRSRLENMDAGALQFEAGGFARAMHDTGLVSPYHATLVRFLVENNSYGLPEALGLSETGRISLQRYPELVHRLVLEAVHPETAQCLYGLALMLDRGILHQPPIVPSLWRQIALKLSPAVRERMTLAFGPSPDPASRLLGGLLSMLGQPLGVGQGDNPTCQSARALSMWAYNDPDYLLQMVVWAARDGEIVMHFEGQPLSSTDSVGGVATSDPIDLDPVSLLLVPHLDRIYAEMVRRCAGRPGDPHRWVNPEFHGWWAAREFHINVDVETGKLIDLDDFLRQFHASYHPAYNGDQPLIHPQPAGVAVTDSAARYVGWHAITILRVAADPDGVMRVYFFNPNNDSGQDWGDGVVVGTAGNGERAGEGSLPFDQFASRLYIFHADPLENGEPENVPAEDIDRIIGFIERSWGADRMPADTVTAEGSGDSNP</sequence>
<protein>
    <submittedName>
        <fullName evidence="2">Uncharacterized protein</fullName>
    </submittedName>
</protein>
<feature type="compositionally biased region" description="Polar residues" evidence="1">
    <location>
        <begin position="1"/>
        <end position="28"/>
    </location>
</feature>